<evidence type="ECO:0000256" key="3">
    <source>
        <dbReference type="ARBA" id="ARBA00022729"/>
    </source>
</evidence>
<dbReference type="PANTHER" id="PTHR12113:SF6">
    <property type="entry name" value="DICKKOPF N-TERMINAL CYSTEINE-RICH DOMAIN-CONTAINING PROTEIN"/>
    <property type="match status" value="1"/>
</dbReference>
<gene>
    <name evidence="6" type="ORF">NEMVEDRAFT_v1g247589</name>
</gene>
<reference evidence="5" key="2">
    <citation type="submission" date="2016-02" db="EMBL/GenBank/DDBJ databases">
        <title>Erk-MAPK signaling is required for endodermal and ectodermal patterning prior to the onset of gastrulation in the sea anemone Nematostella vectensis.</title>
        <authorList>
            <person name="Johnston H."/>
            <person name="Amiel A.R."/>
            <person name="Chock T."/>
            <person name="Dahlin P."/>
            <person name="Steinworth B."/>
            <person name="Iglesias M."/>
            <person name="Layden M."/>
            <person name="Rottinger E."/>
            <person name="Martindale M.Q."/>
        </authorList>
    </citation>
    <scope>NUCLEOTIDE SEQUENCE</scope>
</reference>
<protein>
    <submittedName>
        <fullName evidence="5">Dickkopf3-like 3</fullName>
    </submittedName>
</protein>
<dbReference type="GO" id="GO:0048019">
    <property type="term" value="F:receptor antagonist activity"/>
    <property type="evidence" value="ECO:0000318"/>
    <property type="project" value="GO_Central"/>
</dbReference>
<dbReference type="EMBL" id="DS469825">
    <property type="protein sequence ID" value="EDO32421.1"/>
    <property type="molecule type" value="Genomic_DNA"/>
</dbReference>
<dbReference type="PANTHER" id="PTHR12113">
    <property type="entry name" value="DICKKOPF3-LIKE 3"/>
    <property type="match status" value="1"/>
</dbReference>
<evidence type="ECO:0000313" key="5">
    <source>
        <dbReference type="EMBL" id="AOP31965.1"/>
    </source>
</evidence>
<dbReference type="GO" id="GO:0005615">
    <property type="term" value="C:extracellular space"/>
    <property type="evidence" value="ECO:0000318"/>
    <property type="project" value="GO_Central"/>
</dbReference>
<dbReference type="InParanoid" id="A7SV39"/>
<keyword evidence="2" id="KW-0964">Secreted</keyword>
<keyword evidence="7" id="KW-1185">Reference proteome</keyword>
<keyword evidence="3 4" id="KW-0732">Signal</keyword>
<feature type="signal peptide" evidence="4">
    <location>
        <begin position="1"/>
        <end position="17"/>
    </location>
</feature>
<dbReference type="GO" id="GO:0090090">
    <property type="term" value="P:negative regulation of canonical Wnt signaling pathway"/>
    <property type="evidence" value="ECO:0000318"/>
    <property type="project" value="GO_Central"/>
</dbReference>
<dbReference type="KEGG" id="nve:5503442"/>
<reference evidence="6 7" key="1">
    <citation type="journal article" date="2007" name="Science">
        <title>Sea anemone genome reveals ancestral eumetazoan gene repertoire and genomic organization.</title>
        <authorList>
            <person name="Putnam N.H."/>
            <person name="Srivastava M."/>
            <person name="Hellsten U."/>
            <person name="Dirks B."/>
            <person name="Chapman J."/>
            <person name="Salamov A."/>
            <person name="Terry A."/>
            <person name="Shapiro H."/>
            <person name="Lindquist E."/>
            <person name="Kapitonov V.V."/>
            <person name="Jurka J."/>
            <person name="Genikhovich G."/>
            <person name="Grigoriev I.V."/>
            <person name="Lucas S.M."/>
            <person name="Steele R.E."/>
            <person name="Finnerty J.R."/>
            <person name="Technau U."/>
            <person name="Martindale M.Q."/>
            <person name="Rokhsar D.S."/>
        </authorList>
    </citation>
    <scope>NUCLEOTIDE SEQUENCE [LARGE SCALE GENOMIC DNA]</scope>
    <source>
        <strain evidence="6">CH2 x CH6</strain>
        <strain evidence="7">CH2 X CH6</strain>
    </source>
</reference>
<dbReference type="EMBL" id="KU746910">
    <property type="protein sequence ID" value="AOP31965.1"/>
    <property type="molecule type" value="mRNA"/>
</dbReference>
<evidence type="ECO:0000256" key="2">
    <source>
        <dbReference type="ARBA" id="ARBA00022525"/>
    </source>
</evidence>
<feature type="chain" id="PRO_5010103590" evidence="4">
    <location>
        <begin position="18"/>
        <end position="212"/>
    </location>
</feature>
<dbReference type="InterPro" id="IPR039863">
    <property type="entry name" value="DKK1-4"/>
</dbReference>
<proteinExistence type="evidence at transcript level"/>
<evidence type="ECO:0000256" key="1">
    <source>
        <dbReference type="ARBA" id="ARBA00004613"/>
    </source>
</evidence>
<accession>A7SV39</accession>
<dbReference type="Gene3D" id="2.10.80.10">
    <property type="entry name" value="Lipase, subunit A"/>
    <property type="match status" value="1"/>
</dbReference>
<dbReference type="FunFam" id="2.10.80.10:FF:000012">
    <property type="entry name" value="Dkk3-like 2 protein"/>
    <property type="match status" value="1"/>
</dbReference>
<dbReference type="HOGENOM" id="CLU_113039_0_0_1"/>
<evidence type="ECO:0000313" key="6">
    <source>
        <dbReference type="EMBL" id="EDO32421.1"/>
    </source>
</evidence>
<name>A7SV39_NEMVE</name>
<dbReference type="GO" id="GO:0039706">
    <property type="term" value="F:co-receptor binding"/>
    <property type="evidence" value="ECO:0000318"/>
    <property type="project" value="GO_Central"/>
</dbReference>
<sequence>MAISILFILALISIVQSFGFTRIYKDQADRRHNLFKRLEWEIANSGKRASESGEPGLQRGERERKRQMIAPGYYQAECSEKKPCKAGKYCNLLYCEDCHKHKMACYHRNQCCSGMVCTYGRCEKTSKGDPGSFCEKDTDCKGDACCVLEPTVNSVIPICKPKLDEYHQCASILYRKIWVGEKPDCGPCKKGLECTQKGILASHEICMKPQKK</sequence>
<evidence type="ECO:0000313" key="7">
    <source>
        <dbReference type="Proteomes" id="UP000001593"/>
    </source>
</evidence>
<comment type="subcellular location">
    <subcellularLocation>
        <location evidence="1">Secreted</location>
    </subcellularLocation>
</comment>
<dbReference type="Proteomes" id="UP000001593">
    <property type="component" value="Unassembled WGS sequence"/>
</dbReference>
<organism evidence="6 7">
    <name type="scientific">Nematostella vectensis</name>
    <name type="common">Starlet sea anemone</name>
    <dbReference type="NCBI Taxonomy" id="45351"/>
    <lineage>
        <taxon>Eukaryota</taxon>
        <taxon>Metazoa</taxon>
        <taxon>Cnidaria</taxon>
        <taxon>Anthozoa</taxon>
        <taxon>Hexacorallia</taxon>
        <taxon>Actiniaria</taxon>
        <taxon>Edwardsiidae</taxon>
        <taxon>Nematostella</taxon>
    </lineage>
</organism>
<evidence type="ECO:0000256" key="4">
    <source>
        <dbReference type="SAM" id="SignalP"/>
    </source>
</evidence>
<dbReference type="AlphaFoldDB" id="A7SV39"/>